<evidence type="ECO:0000313" key="3">
    <source>
        <dbReference type="Proteomes" id="UP001295740"/>
    </source>
</evidence>
<protein>
    <submittedName>
        <fullName evidence="2">Uu.00g120650.m01.CDS01</fullName>
    </submittedName>
</protein>
<dbReference type="Proteomes" id="UP001295740">
    <property type="component" value="Unassembled WGS sequence"/>
</dbReference>
<comment type="caution">
    <text evidence="2">The sequence shown here is derived from an EMBL/GenBank/DDBJ whole genome shotgun (WGS) entry which is preliminary data.</text>
</comment>
<organism evidence="2 3">
    <name type="scientific">Anthostomella pinea</name>
    <dbReference type="NCBI Taxonomy" id="933095"/>
    <lineage>
        <taxon>Eukaryota</taxon>
        <taxon>Fungi</taxon>
        <taxon>Dikarya</taxon>
        <taxon>Ascomycota</taxon>
        <taxon>Pezizomycotina</taxon>
        <taxon>Sordariomycetes</taxon>
        <taxon>Xylariomycetidae</taxon>
        <taxon>Xylariales</taxon>
        <taxon>Xylariaceae</taxon>
        <taxon>Anthostomella</taxon>
    </lineage>
</organism>
<feature type="region of interest" description="Disordered" evidence="1">
    <location>
        <begin position="83"/>
        <end position="108"/>
    </location>
</feature>
<proteinExistence type="predicted"/>
<accession>A0AAI8VHD7</accession>
<name>A0AAI8VHD7_9PEZI</name>
<evidence type="ECO:0000313" key="2">
    <source>
        <dbReference type="EMBL" id="CAJ2504671.1"/>
    </source>
</evidence>
<feature type="compositionally biased region" description="Basic and acidic residues" evidence="1">
    <location>
        <begin position="89"/>
        <end position="108"/>
    </location>
</feature>
<gene>
    <name evidence="2" type="ORF">KHLLAP_LOCUS5139</name>
</gene>
<reference evidence="2" key="1">
    <citation type="submission" date="2023-10" db="EMBL/GenBank/DDBJ databases">
        <authorList>
            <person name="Hackl T."/>
        </authorList>
    </citation>
    <scope>NUCLEOTIDE SEQUENCE</scope>
</reference>
<dbReference type="AlphaFoldDB" id="A0AAI8VHD7"/>
<sequence length="108" mass="11874">MKEYLDVVAKASGFASADDESSQLAKKVKHDITNALLGINAQDKPNHAMLHGVTRDVKTLQLAITANQSTTRASELAVRQDMQNQIDSSQKDLISDGRAGERHQRTSW</sequence>
<evidence type="ECO:0000256" key="1">
    <source>
        <dbReference type="SAM" id="MobiDB-lite"/>
    </source>
</evidence>
<keyword evidence="3" id="KW-1185">Reference proteome</keyword>
<dbReference type="EMBL" id="CAUWAG010000007">
    <property type="protein sequence ID" value="CAJ2504671.1"/>
    <property type="molecule type" value="Genomic_DNA"/>
</dbReference>